<evidence type="ECO:0000313" key="10">
    <source>
        <dbReference type="Proteomes" id="UP000320055"/>
    </source>
</evidence>
<dbReference type="InterPro" id="IPR023095">
    <property type="entry name" value="Ade_MeTrfase_dom_2"/>
</dbReference>
<proteinExistence type="inferred from homology"/>
<dbReference type="SUPFAM" id="SSF53335">
    <property type="entry name" value="S-adenosyl-L-methionine-dependent methyltransferases"/>
    <property type="match status" value="1"/>
</dbReference>
<dbReference type="NCBIfam" id="TIGR00571">
    <property type="entry name" value="dam"/>
    <property type="match status" value="1"/>
</dbReference>
<dbReference type="Proteomes" id="UP000320055">
    <property type="component" value="Unassembled WGS sequence"/>
</dbReference>
<dbReference type="PANTHER" id="PTHR30481:SF3">
    <property type="entry name" value="DNA ADENINE METHYLASE"/>
    <property type="match status" value="1"/>
</dbReference>
<dbReference type="Gene3D" id="1.10.1020.10">
    <property type="entry name" value="Adenine-specific Methyltransferase, Domain 2"/>
    <property type="match status" value="1"/>
</dbReference>
<dbReference type="InterPro" id="IPR002052">
    <property type="entry name" value="DNA_methylase_N6_adenine_CS"/>
</dbReference>
<dbReference type="GO" id="GO:0006298">
    <property type="term" value="P:mismatch repair"/>
    <property type="evidence" value="ECO:0007669"/>
    <property type="project" value="TreeGrafter"/>
</dbReference>
<evidence type="ECO:0000256" key="2">
    <source>
        <dbReference type="ARBA" id="ARBA00011900"/>
    </source>
</evidence>
<feature type="binding site" evidence="7">
    <location>
        <position position="27"/>
    </location>
    <ligand>
        <name>S-adenosyl-L-methionine</name>
        <dbReference type="ChEBI" id="CHEBI:59789"/>
    </ligand>
</feature>
<dbReference type="PROSITE" id="PS00092">
    <property type="entry name" value="N6_MTASE"/>
    <property type="match status" value="1"/>
</dbReference>
<dbReference type="GO" id="GO:0009007">
    <property type="term" value="F:site-specific DNA-methyltransferase (adenine-specific) activity"/>
    <property type="evidence" value="ECO:0007669"/>
    <property type="project" value="UniProtKB-UniRule"/>
</dbReference>
<evidence type="ECO:0000256" key="3">
    <source>
        <dbReference type="ARBA" id="ARBA00022603"/>
    </source>
</evidence>
<dbReference type="Pfam" id="PF02086">
    <property type="entry name" value="MethyltransfD12"/>
    <property type="match status" value="1"/>
</dbReference>
<sequence length="316" mass="36997">MSQLQISNKLKTNTSLAKPFLKWAGGKTQLLEQFEKLYPKELKLGKINKYFEIFLGGGAVFFNIIQKYSVDKVFLNDINQDLILAYKVIKNNPDDLIEFLSELQQNYHQSDPEQREKIFYNIRQNYNAKRIDFNYSDLSQCSIERVSWLIFINKTCFNGLYRTNKKGEFNVPFGRYKKPKICDDSNLVKVSRLLQDVMLISGNYNSFDNLIDSNSFIYIDPPYRPINKTSSFTSYAKSGFSDRHQIELSQYYRHLSQDYEAKVMLSNSNPHNTDLEDNFFHDLYGDYKINEVFASRMVNSDASKRGKITELVITNY</sequence>
<name>A0A563W523_9CYAN</name>
<dbReference type="GO" id="GO:1904047">
    <property type="term" value="F:S-adenosyl-L-methionine binding"/>
    <property type="evidence" value="ECO:0007669"/>
    <property type="project" value="TreeGrafter"/>
</dbReference>
<dbReference type="PANTHER" id="PTHR30481">
    <property type="entry name" value="DNA ADENINE METHYLASE"/>
    <property type="match status" value="1"/>
</dbReference>
<keyword evidence="3 8" id="KW-0489">Methyltransferase</keyword>
<feature type="binding site" evidence="7">
    <location>
        <position position="220"/>
    </location>
    <ligand>
        <name>S-adenosyl-L-methionine</name>
        <dbReference type="ChEBI" id="CHEBI:59789"/>
    </ligand>
</feature>
<keyword evidence="4 8" id="KW-0808">Transferase</keyword>
<comment type="similarity">
    <text evidence="1 8">Belongs to the N(4)/N(6)-methyltransferase family.</text>
</comment>
<dbReference type="Gene3D" id="3.40.50.150">
    <property type="entry name" value="Vaccinia Virus protein VP39"/>
    <property type="match status" value="1"/>
</dbReference>
<dbReference type="PIRSF" id="PIRSF000398">
    <property type="entry name" value="M_m6A_EcoRV"/>
    <property type="match status" value="1"/>
</dbReference>
<dbReference type="InterPro" id="IPR012327">
    <property type="entry name" value="MeTrfase_D12"/>
</dbReference>
<dbReference type="GO" id="GO:0032259">
    <property type="term" value="P:methylation"/>
    <property type="evidence" value="ECO:0007669"/>
    <property type="project" value="UniProtKB-KW"/>
</dbReference>
<evidence type="ECO:0000256" key="6">
    <source>
        <dbReference type="ARBA" id="ARBA00047942"/>
    </source>
</evidence>
<dbReference type="InterPro" id="IPR029063">
    <property type="entry name" value="SAM-dependent_MTases_sf"/>
</dbReference>
<gene>
    <name evidence="9" type="primary">mjaIIIM</name>
    <name evidence="9" type="ORF">H1P_900002</name>
</gene>
<dbReference type="EC" id="2.1.1.72" evidence="2 8"/>
<comment type="catalytic activity">
    <reaction evidence="6 8">
        <text>a 2'-deoxyadenosine in DNA + S-adenosyl-L-methionine = an N(6)-methyl-2'-deoxyadenosine in DNA + S-adenosyl-L-homocysteine + H(+)</text>
        <dbReference type="Rhea" id="RHEA:15197"/>
        <dbReference type="Rhea" id="RHEA-COMP:12418"/>
        <dbReference type="Rhea" id="RHEA-COMP:12419"/>
        <dbReference type="ChEBI" id="CHEBI:15378"/>
        <dbReference type="ChEBI" id="CHEBI:57856"/>
        <dbReference type="ChEBI" id="CHEBI:59789"/>
        <dbReference type="ChEBI" id="CHEBI:90615"/>
        <dbReference type="ChEBI" id="CHEBI:90616"/>
        <dbReference type="EC" id="2.1.1.72"/>
    </reaction>
</comment>
<dbReference type="RefSeq" id="WP_144868247.1">
    <property type="nucleotide sequence ID" value="NZ_LR213848.1"/>
</dbReference>
<protein>
    <recommendedName>
        <fullName evidence="2 8">Site-specific DNA-methyltransferase (adenine-specific)</fullName>
        <ecNumber evidence="2 8">2.1.1.72</ecNumber>
    </recommendedName>
</protein>
<evidence type="ECO:0000256" key="8">
    <source>
        <dbReference type="RuleBase" id="RU361257"/>
    </source>
</evidence>
<evidence type="ECO:0000256" key="4">
    <source>
        <dbReference type="ARBA" id="ARBA00022679"/>
    </source>
</evidence>
<dbReference type="GO" id="GO:0043565">
    <property type="term" value="F:sequence-specific DNA binding"/>
    <property type="evidence" value="ECO:0007669"/>
    <property type="project" value="TreeGrafter"/>
</dbReference>
<dbReference type="AlphaFoldDB" id="A0A563W523"/>
<dbReference type="EMBL" id="CAACVJ010000699">
    <property type="protein sequence ID" value="VEP18778.1"/>
    <property type="molecule type" value="Genomic_DNA"/>
</dbReference>
<evidence type="ECO:0000256" key="1">
    <source>
        <dbReference type="ARBA" id="ARBA00006594"/>
    </source>
</evidence>
<feature type="binding site" evidence="7">
    <location>
        <position position="77"/>
    </location>
    <ligand>
        <name>S-adenosyl-L-methionine</name>
        <dbReference type="ChEBI" id="CHEBI:59789"/>
    </ligand>
</feature>
<reference evidence="9 10" key="1">
    <citation type="submission" date="2019-01" db="EMBL/GenBank/DDBJ databases">
        <authorList>
            <person name="Brito A."/>
        </authorList>
    </citation>
    <scope>NUCLEOTIDE SEQUENCE [LARGE SCALE GENOMIC DNA]</scope>
    <source>
        <strain evidence="9">1</strain>
    </source>
</reference>
<evidence type="ECO:0000313" key="9">
    <source>
        <dbReference type="EMBL" id="VEP18778.1"/>
    </source>
</evidence>
<evidence type="ECO:0000256" key="5">
    <source>
        <dbReference type="ARBA" id="ARBA00022691"/>
    </source>
</evidence>
<keyword evidence="5 8" id="KW-0949">S-adenosyl-L-methionine</keyword>
<dbReference type="PRINTS" id="PR00505">
    <property type="entry name" value="D12N6MTFRASE"/>
</dbReference>
<organism evidence="9 10">
    <name type="scientific">Hyella patelloides LEGE 07179</name>
    <dbReference type="NCBI Taxonomy" id="945734"/>
    <lineage>
        <taxon>Bacteria</taxon>
        <taxon>Bacillati</taxon>
        <taxon>Cyanobacteriota</taxon>
        <taxon>Cyanophyceae</taxon>
        <taxon>Pleurocapsales</taxon>
        <taxon>Hyellaceae</taxon>
        <taxon>Hyella</taxon>
    </lineage>
</organism>
<evidence type="ECO:0000256" key="7">
    <source>
        <dbReference type="PIRSR" id="PIRSR000398-1"/>
    </source>
</evidence>
<feature type="binding site" evidence="7">
    <location>
        <position position="23"/>
    </location>
    <ligand>
        <name>S-adenosyl-L-methionine</name>
        <dbReference type="ChEBI" id="CHEBI:59789"/>
    </ligand>
</feature>
<dbReference type="OrthoDB" id="9805629at2"/>
<dbReference type="GO" id="GO:0009307">
    <property type="term" value="P:DNA restriction-modification system"/>
    <property type="evidence" value="ECO:0007669"/>
    <property type="project" value="InterPro"/>
</dbReference>
<accession>A0A563W523</accession>
<dbReference type="InterPro" id="IPR012263">
    <property type="entry name" value="M_m6A_EcoRV"/>
</dbReference>
<keyword evidence="10" id="KW-1185">Reference proteome</keyword>